<sequence length="184" mass="19759">MINVAQKNKVRDITAIGLMVALLCISSYIAFPLPFTPIMLTSQTIIINLIAITMNTKNGVLSIIVFYLIGAIGLPVFSGGRSGVGTLVGPSGGYFLGFLLTVLVITLIKGKNLNLKKSIILTVFVGMTMIYICGAAWMGYYNGLSFMENLKVSILPFIPGDLIKCVLASFIGVRINKIYGVGNE</sequence>
<feature type="transmembrane region" description="Helical" evidence="9">
    <location>
        <begin position="91"/>
        <end position="108"/>
    </location>
</feature>
<accession>A0ABR7DDD0</accession>
<keyword evidence="4 8" id="KW-1003">Cell membrane</keyword>
<evidence type="ECO:0000313" key="10">
    <source>
        <dbReference type="EMBL" id="MBC5629404.1"/>
    </source>
</evidence>
<feature type="transmembrane region" description="Helical" evidence="9">
    <location>
        <begin position="152"/>
        <end position="173"/>
    </location>
</feature>
<feature type="transmembrane region" description="Helical" evidence="9">
    <location>
        <begin position="120"/>
        <end position="140"/>
    </location>
</feature>
<name>A0ABR7DDD0_9CLOT</name>
<dbReference type="PIRSF" id="PIRSF016661">
    <property type="entry name" value="BioY"/>
    <property type="match status" value="1"/>
</dbReference>
<evidence type="ECO:0000256" key="4">
    <source>
        <dbReference type="ARBA" id="ARBA00022475"/>
    </source>
</evidence>
<keyword evidence="6 9" id="KW-1133">Transmembrane helix</keyword>
<evidence type="ECO:0000256" key="7">
    <source>
        <dbReference type="ARBA" id="ARBA00023136"/>
    </source>
</evidence>
<dbReference type="Pfam" id="PF02632">
    <property type="entry name" value="BioY"/>
    <property type="match status" value="1"/>
</dbReference>
<feature type="transmembrane region" description="Helical" evidence="9">
    <location>
        <begin position="60"/>
        <end position="79"/>
    </location>
</feature>
<keyword evidence="11" id="KW-1185">Reference proteome</keyword>
<gene>
    <name evidence="10" type="ORF">H8S20_10940</name>
</gene>
<evidence type="ECO:0000256" key="2">
    <source>
        <dbReference type="ARBA" id="ARBA00010692"/>
    </source>
</evidence>
<protein>
    <recommendedName>
        <fullName evidence="8">Biotin transporter</fullName>
    </recommendedName>
</protein>
<evidence type="ECO:0000313" key="11">
    <source>
        <dbReference type="Proteomes" id="UP000596929"/>
    </source>
</evidence>
<comment type="caution">
    <text evidence="10">The sequence shown here is derived from an EMBL/GenBank/DDBJ whole genome shotgun (WGS) entry which is preliminary data.</text>
</comment>
<evidence type="ECO:0000256" key="5">
    <source>
        <dbReference type="ARBA" id="ARBA00022692"/>
    </source>
</evidence>
<comment type="subcellular location">
    <subcellularLocation>
        <location evidence="1 8">Cell membrane</location>
        <topology evidence="1 8">Multi-pass membrane protein</topology>
    </subcellularLocation>
</comment>
<feature type="transmembrane region" description="Helical" evidence="9">
    <location>
        <begin position="37"/>
        <end position="53"/>
    </location>
</feature>
<comment type="similarity">
    <text evidence="2 8">Belongs to the BioY family.</text>
</comment>
<keyword evidence="3 8" id="KW-0813">Transport</keyword>
<dbReference type="Proteomes" id="UP000596929">
    <property type="component" value="Unassembled WGS sequence"/>
</dbReference>
<dbReference type="Gene3D" id="1.10.1760.20">
    <property type="match status" value="1"/>
</dbReference>
<evidence type="ECO:0000256" key="8">
    <source>
        <dbReference type="PIRNR" id="PIRNR016661"/>
    </source>
</evidence>
<evidence type="ECO:0000256" key="9">
    <source>
        <dbReference type="SAM" id="Phobius"/>
    </source>
</evidence>
<organism evidence="10 11">
    <name type="scientific">Clostridium hominis</name>
    <dbReference type="NCBI Taxonomy" id="2763036"/>
    <lineage>
        <taxon>Bacteria</taxon>
        <taxon>Bacillati</taxon>
        <taxon>Bacillota</taxon>
        <taxon>Clostridia</taxon>
        <taxon>Eubacteriales</taxon>
        <taxon>Clostridiaceae</taxon>
        <taxon>Clostridium</taxon>
    </lineage>
</organism>
<keyword evidence="7 8" id="KW-0472">Membrane</keyword>
<dbReference type="EMBL" id="JACOOO010000022">
    <property type="protein sequence ID" value="MBC5629404.1"/>
    <property type="molecule type" value="Genomic_DNA"/>
</dbReference>
<keyword evidence="5 9" id="KW-0812">Transmembrane</keyword>
<evidence type="ECO:0000256" key="3">
    <source>
        <dbReference type="ARBA" id="ARBA00022448"/>
    </source>
</evidence>
<proteinExistence type="inferred from homology"/>
<dbReference type="InterPro" id="IPR003784">
    <property type="entry name" value="BioY"/>
</dbReference>
<feature type="transmembrane region" description="Helical" evidence="9">
    <location>
        <begin position="12"/>
        <end position="31"/>
    </location>
</feature>
<dbReference type="PANTHER" id="PTHR34295:SF4">
    <property type="entry name" value="BIOTIN TRANSPORTER BIOY-RELATED"/>
    <property type="match status" value="1"/>
</dbReference>
<evidence type="ECO:0000256" key="1">
    <source>
        <dbReference type="ARBA" id="ARBA00004651"/>
    </source>
</evidence>
<evidence type="ECO:0000256" key="6">
    <source>
        <dbReference type="ARBA" id="ARBA00022989"/>
    </source>
</evidence>
<reference evidence="10 11" key="1">
    <citation type="submission" date="2020-08" db="EMBL/GenBank/DDBJ databases">
        <title>Genome public.</title>
        <authorList>
            <person name="Liu C."/>
            <person name="Sun Q."/>
        </authorList>
    </citation>
    <scope>NUCLEOTIDE SEQUENCE [LARGE SCALE GENOMIC DNA]</scope>
    <source>
        <strain evidence="10 11">NSJ-6</strain>
    </source>
</reference>
<dbReference type="PANTHER" id="PTHR34295">
    <property type="entry name" value="BIOTIN TRANSPORTER BIOY"/>
    <property type="match status" value="1"/>
</dbReference>
<dbReference type="RefSeq" id="WP_032117917.1">
    <property type="nucleotide sequence ID" value="NZ_JACOOO010000022.1"/>
</dbReference>